<reference evidence="1" key="2">
    <citation type="journal article" date="2015" name="Fish Shellfish Immunol.">
        <title>Early steps in the European eel (Anguilla anguilla)-Vibrio vulnificus interaction in the gills: Role of the RtxA13 toxin.</title>
        <authorList>
            <person name="Callol A."/>
            <person name="Pajuelo D."/>
            <person name="Ebbesson L."/>
            <person name="Teles M."/>
            <person name="MacKenzie S."/>
            <person name="Amaro C."/>
        </authorList>
    </citation>
    <scope>NUCLEOTIDE SEQUENCE</scope>
</reference>
<dbReference type="EMBL" id="GBXM01086547">
    <property type="protein sequence ID" value="JAH22030.1"/>
    <property type="molecule type" value="Transcribed_RNA"/>
</dbReference>
<dbReference type="EMBL" id="GBXM01074222">
    <property type="protein sequence ID" value="JAH34355.1"/>
    <property type="molecule type" value="Transcribed_RNA"/>
</dbReference>
<proteinExistence type="predicted"/>
<name>A0A0E9S131_ANGAN</name>
<reference evidence="1" key="1">
    <citation type="submission" date="2014-11" db="EMBL/GenBank/DDBJ databases">
        <authorList>
            <person name="Amaro Gonzalez C."/>
        </authorList>
    </citation>
    <scope>NUCLEOTIDE SEQUENCE</scope>
</reference>
<dbReference type="AlphaFoldDB" id="A0A0E9S131"/>
<organism evidence="1">
    <name type="scientific">Anguilla anguilla</name>
    <name type="common">European freshwater eel</name>
    <name type="synonym">Muraena anguilla</name>
    <dbReference type="NCBI Taxonomy" id="7936"/>
    <lineage>
        <taxon>Eukaryota</taxon>
        <taxon>Metazoa</taxon>
        <taxon>Chordata</taxon>
        <taxon>Craniata</taxon>
        <taxon>Vertebrata</taxon>
        <taxon>Euteleostomi</taxon>
        <taxon>Actinopterygii</taxon>
        <taxon>Neopterygii</taxon>
        <taxon>Teleostei</taxon>
        <taxon>Anguilliformes</taxon>
        <taxon>Anguillidae</taxon>
        <taxon>Anguilla</taxon>
    </lineage>
</organism>
<protein>
    <submittedName>
        <fullName evidence="1">Uncharacterized protein</fullName>
    </submittedName>
</protein>
<accession>A0A0E9S131</accession>
<evidence type="ECO:0000313" key="1">
    <source>
        <dbReference type="EMBL" id="JAH34355.1"/>
    </source>
</evidence>
<sequence length="21" mass="2537">MQKCSFVFWSRYALSSHTQVM</sequence>